<dbReference type="EMBL" id="UOFG01000023">
    <property type="protein sequence ID" value="VAW58175.1"/>
    <property type="molecule type" value="Genomic_DNA"/>
</dbReference>
<dbReference type="InterPro" id="IPR022742">
    <property type="entry name" value="Hydrolase_4"/>
</dbReference>
<evidence type="ECO:0000313" key="2">
    <source>
        <dbReference type="EMBL" id="VAW58175.1"/>
    </source>
</evidence>
<protein>
    <recommendedName>
        <fullName evidence="1">Serine aminopeptidase S33 domain-containing protein</fullName>
    </recommendedName>
</protein>
<feature type="domain" description="Serine aminopeptidase S33" evidence="1">
    <location>
        <begin position="117"/>
        <end position="249"/>
    </location>
</feature>
<reference evidence="2" key="1">
    <citation type="submission" date="2018-06" db="EMBL/GenBank/DDBJ databases">
        <authorList>
            <person name="Zhirakovskaya E."/>
        </authorList>
    </citation>
    <scope>NUCLEOTIDE SEQUENCE</scope>
</reference>
<gene>
    <name evidence="2" type="ORF">MNBD_GAMMA11-1030</name>
</gene>
<dbReference type="Gene3D" id="3.40.50.1820">
    <property type="entry name" value="alpha/beta hydrolase"/>
    <property type="match status" value="1"/>
</dbReference>
<dbReference type="PANTHER" id="PTHR12277">
    <property type="entry name" value="ALPHA/BETA HYDROLASE DOMAIN-CONTAINING PROTEIN"/>
    <property type="match status" value="1"/>
</dbReference>
<name>A0A3B0WQA8_9ZZZZ</name>
<organism evidence="2">
    <name type="scientific">hydrothermal vent metagenome</name>
    <dbReference type="NCBI Taxonomy" id="652676"/>
    <lineage>
        <taxon>unclassified sequences</taxon>
        <taxon>metagenomes</taxon>
        <taxon>ecological metagenomes</taxon>
    </lineage>
</organism>
<dbReference type="InterPro" id="IPR029058">
    <property type="entry name" value="AB_hydrolase_fold"/>
</dbReference>
<sequence length="328" mass="37435">MVTDTSSLIFTCKSEWSNNVYIYILKHFSGRYDTNFSVPVCVLNQAFQRYVRVTVLRKYLIVLPVMLLFSACTGLFFQPLKQHFASPEDYGLEYEDIYFKGRSGLKLHGWWFAGRPSSKGSVLFLHGNGQNISTHAGLIHWLTRYQYDVFIFDYRGYGKSEGEANIEGILEDIQSARNYLAERADVKKMFVVGHSLGASLAISNLAQYPDGPDGAIFVSPFGNYRKIAREVMSRSWLTWALQWPVSLGVTDNYNPEDVVDQLPPVPVLFIYSEQDQMINPRHVLDLYALATGPGDRSIVGVKGRHNQIFAEKETRKAIVRYLDQWSEE</sequence>
<dbReference type="SUPFAM" id="SSF53474">
    <property type="entry name" value="alpha/beta-Hydrolases"/>
    <property type="match status" value="1"/>
</dbReference>
<dbReference type="Pfam" id="PF12146">
    <property type="entry name" value="Hydrolase_4"/>
    <property type="match status" value="1"/>
</dbReference>
<dbReference type="AlphaFoldDB" id="A0A3B0WQA8"/>
<dbReference type="PANTHER" id="PTHR12277:SF81">
    <property type="entry name" value="PROTEIN ABHD13"/>
    <property type="match status" value="1"/>
</dbReference>
<evidence type="ECO:0000259" key="1">
    <source>
        <dbReference type="Pfam" id="PF12146"/>
    </source>
</evidence>
<accession>A0A3B0WQA8</accession>
<proteinExistence type="predicted"/>